<gene>
    <name evidence="1" type="ORF">BAGA_21075</name>
</gene>
<dbReference type="SUPFAM" id="SSF52540">
    <property type="entry name" value="P-loop containing nucleoside triphosphate hydrolases"/>
    <property type="match status" value="1"/>
</dbReference>
<dbReference type="InterPro" id="IPR016628">
    <property type="entry name" value="ATPase_SAG2001_prd"/>
</dbReference>
<keyword evidence="2" id="KW-1185">Reference proteome</keyword>
<reference evidence="1 2" key="1">
    <citation type="submission" date="2014-06" db="EMBL/GenBank/DDBJ databases">
        <title>Draft genome sequence of Bacillus gaemokensis JCM 15801 (MCCC 1A00707).</title>
        <authorList>
            <person name="Lai Q."/>
            <person name="Liu Y."/>
            <person name="Shao Z."/>
        </authorList>
    </citation>
    <scope>NUCLEOTIDE SEQUENCE [LARGE SCALE GENOMIC DNA]</scope>
    <source>
        <strain evidence="1 2">JCM 15801</strain>
    </source>
</reference>
<dbReference type="OrthoDB" id="1647424at2"/>
<evidence type="ECO:0000313" key="1">
    <source>
        <dbReference type="EMBL" id="KEK22169.1"/>
    </source>
</evidence>
<accession>A0A073K4D8</accession>
<evidence type="ECO:0000313" key="2">
    <source>
        <dbReference type="Proteomes" id="UP000027778"/>
    </source>
</evidence>
<dbReference type="PANTHER" id="PTHR30121:SF6">
    <property type="entry name" value="SLR6007 PROTEIN"/>
    <property type="match status" value="1"/>
</dbReference>
<dbReference type="InterPro" id="IPR051162">
    <property type="entry name" value="T4SS_component"/>
</dbReference>
<organism evidence="1 2">
    <name type="scientific">Bacillus gaemokensis</name>
    <dbReference type="NCBI Taxonomy" id="574375"/>
    <lineage>
        <taxon>Bacteria</taxon>
        <taxon>Bacillati</taxon>
        <taxon>Bacillota</taxon>
        <taxon>Bacilli</taxon>
        <taxon>Bacillales</taxon>
        <taxon>Bacillaceae</taxon>
        <taxon>Bacillus</taxon>
        <taxon>Bacillus cereus group</taxon>
    </lineage>
</organism>
<dbReference type="Proteomes" id="UP000027778">
    <property type="component" value="Unassembled WGS sequence"/>
</dbReference>
<proteinExistence type="predicted"/>
<dbReference type="AlphaFoldDB" id="A0A073K4D8"/>
<dbReference type="eggNOG" id="COG0433">
    <property type="taxonomic scope" value="Bacteria"/>
</dbReference>
<comment type="caution">
    <text evidence="1">The sequence shown here is derived from an EMBL/GenBank/DDBJ whole genome shotgun (WGS) entry which is preliminary data.</text>
</comment>
<dbReference type="STRING" id="574375.AZF08_26390"/>
<dbReference type="RefSeq" id="WP_033678082.1">
    <property type="nucleotide sequence ID" value="NZ_JOTM01000039.1"/>
</dbReference>
<dbReference type="Gene3D" id="3.40.50.300">
    <property type="entry name" value="P-loop containing nucleotide triphosphate hydrolases"/>
    <property type="match status" value="2"/>
</dbReference>
<dbReference type="PIRSF" id="PIRSF015040">
    <property type="entry name" value="ATPase_SAG2001_prd"/>
    <property type="match status" value="1"/>
</dbReference>
<dbReference type="Pfam" id="PF12846">
    <property type="entry name" value="AAA_10"/>
    <property type="match status" value="1"/>
</dbReference>
<dbReference type="InterPro" id="IPR027417">
    <property type="entry name" value="P-loop_NTPase"/>
</dbReference>
<name>A0A073K4D8_9BACI</name>
<dbReference type="EMBL" id="JOTM01000039">
    <property type="protein sequence ID" value="KEK22169.1"/>
    <property type="molecule type" value="Genomic_DNA"/>
</dbReference>
<dbReference type="PANTHER" id="PTHR30121">
    <property type="entry name" value="UNCHARACTERIZED PROTEIN YJGR-RELATED"/>
    <property type="match status" value="1"/>
</dbReference>
<protein>
    <submittedName>
        <fullName evidence="1">Recombinase RmuC</fullName>
    </submittedName>
</protein>
<sequence>MLKTLTRFPTKHVEENLCFSVDGRVWLGYEVEGFEYDFHDESTKKGYFLNQTTLFTHLECDLHLLVIPRTTNSDEILDEHIESISGPMAPTGRWLFGKMKQYLKRSAMSTENTEYHFYILVQVNEEKKQKQARNPIVETAKFAKRMRQGFTNAAHEAIGLHESDILEDEIEEYKDMDEVIHGQLINTFKFVNRLTAPTLKFLIEQNFTRGMTEPERVKEWNIGETIELFDSNGKPKKVRRTRMQEIVKLTDCLIDESPGRSLILERQNEDGDLEKMHVAFLAVKSMPEESIFPGLEWIYRIQSHSLKFPVEISIRAHHMDNEIVTKQLTNSELELNDQRRQAMVGGKTTDLTIVRKVRGVKHVQDRFQTTGMPGYEMSVLFCVYAENKKTLQTRINALISEYKKMRIELVNPFGDQLAYFYEFLPGSHRYNTDFKLYVEPGVLAQGMFGATTQIGDNKGFYLGRTAKLNRPVFIKPDLAAKALENIANEFDSLSVMIAGQTGKGKSFLLNLLVYWIVMSGGRAFVGDPKGDRGDWPIKLPGFKKDQLEVWTLGASAEDAGCLDPFRICSSIEEAKRLSLELLSFLANANLEDSRYDYLVDAITEVTKLENPCLTLVKEQLKEKKNRDSKVMSEKALDSLNSLIHRLETIEKTPLAELLFGKPGQNYRVLSLERPLQVLQIQHLQLPDAKKPAVSIIDKLSESVLITMTAFGKSLMNSDRKVFKVYVQDEAASVLKNSEGSRLSDDIIRKGRYHNTGLYLSTQNASDFNSENREVANVGMKFSFAMKYDKEAEEMLSYYNLPITDENVSMMKKLKRGQCLFQDIYGRTAIINVDPVFKELLTAFDTSTKSDEERELQSV</sequence>